<evidence type="ECO:0000256" key="1">
    <source>
        <dbReference type="SAM" id="Phobius"/>
    </source>
</evidence>
<keyword evidence="1" id="KW-1133">Transmembrane helix</keyword>
<feature type="transmembrane region" description="Helical" evidence="1">
    <location>
        <begin position="56"/>
        <end position="75"/>
    </location>
</feature>
<dbReference type="Pfam" id="PF02517">
    <property type="entry name" value="Rce1-like"/>
    <property type="match status" value="1"/>
</dbReference>
<keyword evidence="1" id="KW-0812">Transmembrane</keyword>
<feature type="domain" description="CAAX prenyl protease 2/Lysostaphin resistance protein A-like" evidence="2">
    <location>
        <begin position="128"/>
        <end position="216"/>
    </location>
</feature>
<feature type="transmembrane region" description="Helical" evidence="1">
    <location>
        <begin position="31"/>
        <end position="50"/>
    </location>
</feature>
<feature type="transmembrane region" description="Helical" evidence="1">
    <location>
        <begin position="87"/>
        <end position="113"/>
    </location>
</feature>
<feature type="transmembrane region" description="Helical" evidence="1">
    <location>
        <begin position="182"/>
        <end position="201"/>
    </location>
</feature>
<keyword evidence="1" id="KW-0472">Membrane</keyword>
<feature type="transmembrane region" description="Helical" evidence="1">
    <location>
        <begin position="208"/>
        <end position="231"/>
    </location>
</feature>
<proteinExistence type="predicted"/>
<accession>A0AAW9RYW8</accession>
<dbReference type="Proteomes" id="UP001378188">
    <property type="component" value="Unassembled WGS sequence"/>
</dbReference>
<dbReference type="EC" id="3.4.-.-" evidence="3"/>
<reference evidence="3 4" key="1">
    <citation type="submission" date="2024-02" db="EMBL/GenBank/DDBJ databases">
        <title>Genome analysis and characterization of Microbaculum marinisediminis sp. nov., isolated from marine sediment.</title>
        <authorList>
            <person name="Du Z.-J."/>
            <person name="Ye Y.-Q."/>
            <person name="Zhang Z.-R."/>
            <person name="Yuan S.-M."/>
            <person name="Zhang X.-Y."/>
        </authorList>
    </citation>
    <scope>NUCLEOTIDE SEQUENCE [LARGE SCALE GENOMIC DNA]</scope>
    <source>
        <strain evidence="3 4">SDUM1044001</strain>
    </source>
</reference>
<dbReference type="GO" id="GO:0004175">
    <property type="term" value="F:endopeptidase activity"/>
    <property type="evidence" value="ECO:0007669"/>
    <property type="project" value="UniProtKB-ARBA"/>
</dbReference>
<gene>
    <name evidence="3" type="ORF">V3328_15015</name>
</gene>
<evidence type="ECO:0000313" key="4">
    <source>
        <dbReference type="Proteomes" id="UP001378188"/>
    </source>
</evidence>
<keyword evidence="3" id="KW-0378">Hydrolase</keyword>
<protein>
    <submittedName>
        <fullName evidence="3">CPBP family intramembrane glutamic endopeptidase</fullName>
        <ecNumber evidence="3">3.4.-.-</ecNumber>
    </submittedName>
</protein>
<sequence length="237" mass="26117">MGDSAYFVIDACGAVYVTVTKAFPAVWGGPIGLRLEFAAIFIVTPLVMALGLPPQMIWSGLAGMFVVAVLLLSITKGFSWRSLMSRPLVPGLLLLTAFVLLTSLVAVGLVTWLRPHALFWLPRHDERLWLLIMVAYPFLSALPQEIVFRALFFARYGGLFPNAGTAIVVNGAVFSLAHLFYWNWPAVILTAAGGVIFAWAYQRRGSFFYAWLMHSIAGQIIFTTGLGMYFYHGAVGY</sequence>
<feature type="transmembrane region" description="Helical" evidence="1">
    <location>
        <begin position="159"/>
        <end position="176"/>
    </location>
</feature>
<dbReference type="EMBL" id="JAZHOF010000006">
    <property type="protein sequence ID" value="MEJ8572801.1"/>
    <property type="molecule type" value="Genomic_DNA"/>
</dbReference>
<dbReference type="InterPro" id="IPR003675">
    <property type="entry name" value="Rce1/LyrA-like_dom"/>
</dbReference>
<dbReference type="GO" id="GO:0080120">
    <property type="term" value="P:CAAX-box protein maturation"/>
    <property type="evidence" value="ECO:0007669"/>
    <property type="project" value="UniProtKB-ARBA"/>
</dbReference>
<keyword evidence="4" id="KW-1185">Reference proteome</keyword>
<evidence type="ECO:0000259" key="2">
    <source>
        <dbReference type="Pfam" id="PF02517"/>
    </source>
</evidence>
<comment type="caution">
    <text evidence="3">The sequence shown here is derived from an EMBL/GenBank/DDBJ whole genome shotgun (WGS) entry which is preliminary data.</text>
</comment>
<dbReference type="AlphaFoldDB" id="A0AAW9RYW8"/>
<dbReference type="RefSeq" id="WP_340330503.1">
    <property type="nucleotide sequence ID" value="NZ_JAZHOF010000006.1"/>
</dbReference>
<evidence type="ECO:0000313" key="3">
    <source>
        <dbReference type="EMBL" id="MEJ8572801.1"/>
    </source>
</evidence>
<feature type="transmembrane region" description="Helical" evidence="1">
    <location>
        <begin position="128"/>
        <end position="152"/>
    </location>
</feature>
<organism evidence="3 4">
    <name type="scientific">Microbaculum marinum</name>
    <dbReference type="NCBI Taxonomy" id="1764581"/>
    <lineage>
        <taxon>Bacteria</taxon>
        <taxon>Pseudomonadati</taxon>
        <taxon>Pseudomonadota</taxon>
        <taxon>Alphaproteobacteria</taxon>
        <taxon>Hyphomicrobiales</taxon>
        <taxon>Tepidamorphaceae</taxon>
        <taxon>Microbaculum</taxon>
    </lineage>
</organism>
<name>A0AAW9RYW8_9HYPH</name>
<feature type="transmembrane region" description="Helical" evidence="1">
    <location>
        <begin position="6"/>
        <end position="24"/>
    </location>
</feature>